<gene>
    <name evidence="2" type="ORF">CAUPRSCDRAFT_11499</name>
</gene>
<name>A0A4P9WZK6_9FUNG</name>
<protein>
    <submittedName>
        <fullName evidence="2">Uncharacterized protein</fullName>
    </submittedName>
</protein>
<evidence type="ECO:0000313" key="2">
    <source>
        <dbReference type="EMBL" id="RKO96806.1"/>
    </source>
</evidence>
<dbReference type="AlphaFoldDB" id="A0A4P9WZK6"/>
<accession>A0A4P9WZK6</accession>
<feature type="region of interest" description="Disordered" evidence="1">
    <location>
        <begin position="20"/>
        <end position="60"/>
    </location>
</feature>
<sequence length="167" mass="16781">MDRNGGAVTAAAAVAAVERGMAGAQQTGQPRGRGGRHARRAQHHVDQRSREDGRRGRGEAHVEGDGIVVEGGHHVAVAHDPRGEGLGDLGGVGGLLTPQQYGLCMVQRRQGRLIPAPVVRSASTGGIAGRTVRPLAVDVGHAVAASVSASVAGIAPSVHDGTAPSAA</sequence>
<organism evidence="2 3">
    <name type="scientific">Caulochytrium protostelioides</name>
    <dbReference type="NCBI Taxonomy" id="1555241"/>
    <lineage>
        <taxon>Eukaryota</taxon>
        <taxon>Fungi</taxon>
        <taxon>Fungi incertae sedis</taxon>
        <taxon>Chytridiomycota</taxon>
        <taxon>Chytridiomycota incertae sedis</taxon>
        <taxon>Chytridiomycetes</taxon>
        <taxon>Caulochytriales</taxon>
        <taxon>Caulochytriaceae</taxon>
        <taxon>Caulochytrium</taxon>
    </lineage>
</organism>
<feature type="compositionally biased region" description="Basic residues" evidence="1">
    <location>
        <begin position="33"/>
        <end position="42"/>
    </location>
</feature>
<evidence type="ECO:0000256" key="1">
    <source>
        <dbReference type="SAM" id="MobiDB-lite"/>
    </source>
</evidence>
<feature type="compositionally biased region" description="Basic and acidic residues" evidence="1">
    <location>
        <begin position="43"/>
        <end position="60"/>
    </location>
</feature>
<feature type="compositionally biased region" description="Low complexity" evidence="1">
    <location>
        <begin position="20"/>
        <end position="30"/>
    </location>
</feature>
<dbReference type="EMBL" id="ML009605">
    <property type="protein sequence ID" value="RKO96806.1"/>
    <property type="molecule type" value="Genomic_DNA"/>
</dbReference>
<evidence type="ECO:0000313" key="3">
    <source>
        <dbReference type="Proteomes" id="UP000268535"/>
    </source>
</evidence>
<reference evidence="3" key="1">
    <citation type="journal article" date="2018" name="Nat. Microbiol.">
        <title>Leveraging single-cell genomics to expand the fungal tree of life.</title>
        <authorList>
            <person name="Ahrendt S.R."/>
            <person name="Quandt C.A."/>
            <person name="Ciobanu D."/>
            <person name="Clum A."/>
            <person name="Salamov A."/>
            <person name="Andreopoulos B."/>
            <person name="Cheng J.F."/>
            <person name="Woyke T."/>
            <person name="Pelin A."/>
            <person name="Henrissat B."/>
            <person name="Reynolds N.K."/>
            <person name="Benny G.L."/>
            <person name="Smith M.E."/>
            <person name="James T.Y."/>
            <person name="Grigoriev I.V."/>
        </authorList>
    </citation>
    <scope>NUCLEOTIDE SEQUENCE [LARGE SCALE GENOMIC DNA]</scope>
    <source>
        <strain evidence="3">ATCC 52028</strain>
    </source>
</reference>
<dbReference type="Proteomes" id="UP000268535">
    <property type="component" value="Unassembled WGS sequence"/>
</dbReference>
<proteinExistence type="predicted"/>